<dbReference type="InterPro" id="IPR029028">
    <property type="entry name" value="Alpha/beta_knot_MTases"/>
</dbReference>
<dbReference type="Proteomes" id="UP001221413">
    <property type="component" value="Unassembled WGS sequence"/>
</dbReference>
<evidence type="ECO:0000256" key="10">
    <source>
        <dbReference type="SAM" id="MobiDB-lite"/>
    </source>
</evidence>
<dbReference type="InterPro" id="IPR029064">
    <property type="entry name" value="Ribosomal_eL30-like_sf"/>
</dbReference>
<dbReference type="PANTHER" id="PTHR46103:SF1">
    <property type="entry name" value="RRNA METHYLTRANSFERASE 1, MITOCHONDRIAL"/>
    <property type="match status" value="1"/>
</dbReference>
<keyword evidence="8" id="KW-0496">Mitochondrion</keyword>
<feature type="region of interest" description="Disordered" evidence="10">
    <location>
        <begin position="573"/>
        <end position="818"/>
    </location>
</feature>
<dbReference type="SUPFAM" id="SSF75217">
    <property type="entry name" value="alpha/beta knot"/>
    <property type="match status" value="1"/>
</dbReference>
<feature type="compositionally biased region" description="Acidic residues" evidence="10">
    <location>
        <begin position="665"/>
        <end position="701"/>
    </location>
</feature>
<evidence type="ECO:0000256" key="9">
    <source>
        <dbReference type="ARBA" id="ARBA00034881"/>
    </source>
</evidence>
<sequence>MYRGIAPSELSRAPTVVARHARIWTNAYYACRRQFSKTANLEAGHWNLRGNKQNRNKELAKRRQYEDARERGDPQALGDTPWYRFTPSERAAGAAFRAGPAGLSLEELDSSDSKNPGRFNVDVQGSREQGWDSPSRPRPQTSLFGSDQSASLDNGGSDQSASTDTGRSWMSTSSTARSWNKPPRLHSYIAKEDPEVWQPKGPMHNYSALDGELDSPGGENPFGTPMTVLRKEPRLLPRMTPTSEFLYGYNMCLLAFRQMRRQIHKLHIYTGLMRQGGSRERENLLRKIAENVKVPVSTTMDVRLIDAMSKGRPHNGFALEVEPIELPRIGYLTQVSEGKCNAPITQSTGYVEIKSKGERQNPFVLILDELCDGGNFGAILRTAYYLGVDAVLSVSNNSAPPTALMSRASAGALEAIDMYNVSDLAAFITKSKRNGWTFYGAMPSPSNRELANTRTKKSIKWYDIEGINDPLHFGPVALVMGNESEGLRPTIQRLMDCYATITKLKSADPAVDSLNVGVAASILCHAFLRPVNKEKKPEKLLDNRAAKRLGARHEWEMETLRETNVMFHVQDGKYERPNTAPPEQNTSRAGVGSTMDPDQDADYDDEGSEFEDYEEANQDITSSSGAGSEVTKKSDRLNQEHLMRDGPNEVVEKKAGDASTAIEGEPFDDDADMSEDDDSDWDEYDDDEELEHDNGESETDEQGVNLEGIQNIKSTASGLSADNGGVTAQPKPKKAKKPKPPVLTKKQRKQLKKERKKEGIRLRKKVRDEKARTTAELNMRKDPTILMVHRDPKTTTGPAEEKPEKTKMGTDAEGWPAV</sequence>
<dbReference type="CDD" id="cd18105">
    <property type="entry name" value="SpoU-like_MRM1"/>
    <property type="match status" value="1"/>
</dbReference>
<evidence type="ECO:0000256" key="5">
    <source>
        <dbReference type="ARBA" id="ARBA00022679"/>
    </source>
</evidence>
<evidence type="ECO:0000256" key="6">
    <source>
        <dbReference type="ARBA" id="ARBA00022691"/>
    </source>
</evidence>
<feature type="compositionally biased region" description="Polar residues" evidence="10">
    <location>
        <begin position="711"/>
        <end position="720"/>
    </location>
</feature>
<dbReference type="GO" id="GO:0003723">
    <property type="term" value="F:RNA binding"/>
    <property type="evidence" value="ECO:0007669"/>
    <property type="project" value="InterPro"/>
</dbReference>
<dbReference type="GO" id="GO:0005739">
    <property type="term" value="C:mitochondrion"/>
    <property type="evidence" value="ECO:0007669"/>
    <property type="project" value="UniProtKB-SubCell"/>
</dbReference>
<dbReference type="SMART" id="SM00967">
    <property type="entry name" value="SpoU_sub_bind"/>
    <property type="match status" value="1"/>
</dbReference>
<dbReference type="InterPro" id="IPR029026">
    <property type="entry name" value="tRNA_m1G_MTases_N"/>
</dbReference>
<dbReference type="EMBL" id="JAQGDS010000007">
    <property type="protein sequence ID" value="KAJ6258899.1"/>
    <property type="molecule type" value="Genomic_DNA"/>
</dbReference>
<comment type="caution">
    <text evidence="12">The sequence shown here is derived from an EMBL/GenBank/DDBJ whole genome shotgun (WGS) entry which is preliminary data.</text>
</comment>
<feature type="compositionally biased region" description="Basic and acidic residues" evidence="10">
    <location>
        <begin position="55"/>
        <end position="73"/>
    </location>
</feature>
<feature type="compositionally biased region" description="Basic and acidic residues" evidence="10">
    <location>
        <begin position="630"/>
        <end position="656"/>
    </location>
</feature>
<evidence type="ECO:0000256" key="2">
    <source>
        <dbReference type="ARBA" id="ARBA00007228"/>
    </source>
</evidence>
<reference evidence="12" key="1">
    <citation type="submission" date="2023-01" db="EMBL/GenBank/DDBJ databases">
        <title>The chitinases involved in constricting ring structure development in the nematode-trapping fungus Drechslerella dactyloides.</title>
        <authorList>
            <person name="Wang R."/>
            <person name="Zhang L."/>
            <person name="Tang P."/>
            <person name="Li S."/>
            <person name="Liang L."/>
        </authorList>
    </citation>
    <scope>NUCLEOTIDE SEQUENCE</scope>
    <source>
        <strain evidence="12">YMF1.00031</strain>
    </source>
</reference>
<dbReference type="Gene3D" id="3.30.1330.30">
    <property type="match status" value="1"/>
</dbReference>
<feature type="compositionally biased region" description="Acidic residues" evidence="10">
    <location>
        <begin position="597"/>
        <end position="617"/>
    </location>
</feature>
<feature type="region of interest" description="Disordered" evidence="10">
    <location>
        <begin position="52"/>
        <end position="82"/>
    </location>
</feature>
<name>A0AAD6IUF9_DREDA</name>
<keyword evidence="4" id="KW-0489">Methyltransferase</keyword>
<keyword evidence="5" id="KW-0808">Transferase</keyword>
<keyword evidence="7" id="KW-0809">Transit peptide</keyword>
<comment type="similarity">
    <text evidence="2">Belongs to the class IV-like SAM-binding methyltransferase superfamily. RNA methyltransferase TrmH family.</text>
</comment>
<dbReference type="InterPro" id="IPR047182">
    <property type="entry name" value="MRM1"/>
</dbReference>
<evidence type="ECO:0000256" key="7">
    <source>
        <dbReference type="ARBA" id="ARBA00022946"/>
    </source>
</evidence>
<dbReference type="SUPFAM" id="SSF55315">
    <property type="entry name" value="L30e-like"/>
    <property type="match status" value="1"/>
</dbReference>
<feature type="compositionally biased region" description="Polar residues" evidence="10">
    <location>
        <begin position="138"/>
        <end position="178"/>
    </location>
</feature>
<feature type="domain" description="RNA 2-O ribose methyltransferase substrate binding" evidence="11">
    <location>
        <begin position="245"/>
        <end position="327"/>
    </location>
</feature>
<evidence type="ECO:0000256" key="3">
    <source>
        <dbReference type="ARBA" id="ARBA00022552"/>
    </source>
</evidence>
<dbReference type="Pfam" id="PF08032">
    <property type="entry name" value="SpoU_sub_bind"/>
    <property type="match status" value="1"/>
</dbReference>
<dbReference type="Gene3D" id="3.40.1280.10">
    <property type="match status" value="1"/>
</dbReference>
<dbReference type="InterPro" id="IPR001537">
    <property type="entry name" value="SpoU_MeTrfase"/>
</dbReference>
<dbReference type="AlphaFoldDB" id="A0AAD6IUF9"/>
<comment type="subcellular location">
    <subcellularLocation>
        <location evidence="1">Mitochondrion</location>
    </subcellularLocation>
</comment>
<evidence type="ECO:0000313" key="13">
    <source>
        <dbReference type="Proteomes" id="UP001221413"/>
    </source>
</evidence>
<organism evidence="12 13">
    <name type="scientific">Drechslerella dactyloides</name>
    <name type="common">Nematode-trapping fungus</name>
    <name type="synonym">Arthrobotrys dactyloides</name>
    <dbReference type="NCBI Taxonomy" id="74499"/>
    <lineage>
        <taxon>Eukaryota</taxon>
        <taxon>Fungi</taxon>
        <taxon>Dikarya</taxon>
        <taxon>Ascomycota</taxon>
        <taxon>Pezizomycotina</taxon>
        <taxon>Orbiliomycetes</taxon>
        <taxon>Orbiliales</taxon>
        <taxon>Orbiliaceae</taxon>
        <taxon>Drechslerella</taxon>
    </lineage>
</organism>
<keyword evidence="3" id="KW-0698">rRNA processing</keyword>
<proteinExistence type="inferred from homology"/>
<feature type="region of interest" description="Disordered" evidence="10">
    <location>
        <begin position="105"/>
        <end position="185"/>
    </location>
</feature>
<dbReference type="Pfam" id="PF00588">
    <property type="entry name" value="SpoU_methylase"/>
    <property type="match status" value="1"/>
</dbReference>
<protein>
    <recommendedName>
        <fullName evidence="9">rRNA methyltransferase 1, mitochondrial</fullName>
    </recommendedName>
</protein>
<keyword evidence="13" id="KW-1185">Reference proteome</keyword>
<gene>
    <name evidence="12" type="ORF">Dda_5794</name>
</gene>
<evidence type="ECO:0000256" key="1">
    <source>
        <dbReference type="ARBA" id="ARBA00004173"/>
    </source>
</evidence>
<evidence type="ECO:0000256" key="4">
    <source>
        <dbReference type="ARBA" id="ARBA00022603"/>
    </source>
</evidence>
<dbReference type="PANTHER" id="PTHR46103">
    <property type="entry name" value="RRNA METHYLTRANSFERASE 1, MITOCHONDRIAL"/>
    <property type="match status" value="1"/>
</dbReference>
<evidence type="ECO:0000313" key="12">
    <source>
        <dbReference type="EMBL" id="KAJ6258899.1"/>
    </source>
</evidence>
<dbReference type="InterPro" id="IPR047261">
    <property type="entry name" value="MRM1_MeTrfase_dom"/>
</dbReference>
<feature type="compositionally biased region" description="Basic and acidic residues" evidence="10">
    <location>
        <begin position="756"/>
        <end position="810"/>
    </location>
</feature>
<dbReference type="InterPro" id="IPR013123">
    <property type="entry name" value="SpoU_subst-bd"/>
</dbReference>
<keyword evidence="6" id="KW-0949">S-adenosyl-L-methionine</keyword>
<evidence type="ECO:0000256" key="8">
    <source>
        <dbReference type="ARBA" id="ARBA00023128"/>
    </source>
</evidence>
<dbReference type="GO" id="GO:0016435">
    <property type="term" value="F:rRNA (guanine) methyltransferase activity"/>
    <property type="evidence" value="ECO:0007669"/>
    <property type="project" value="TreeGrafter"/>
</dbReference>
<accession>A0AAD6IUF9</accession>
<feature type="compositionally biased region" description="Basic residues" evidence="10">
    <location>
        <begin position="731"/>
        <end position="755"/>
    </location>
</feature>
<evidence type="ECO:0000259" key="11">
    <source>
        <dbReference type="SMART" id="SM00967"/>
    </source>
</evidence>